<dbReference type="InterPro" id="IPR000490">
    <property type="entry name" value="Glyco_hydro_17"/>
</dbReference>
<evidence type="ECO:0000313" key="9">
    <source>
        <dbReference type="EMBL" id="GAV65045.1"/>
    </source>
</evidence>
<protein>
    <recommendedName>
        <fullName evidence="3">glucan endo-1,3-beta-D-glucosidase</fullName>
        <ecNumber evidence="3">3.2.1.39</ecNumber>
    </recommendedName>
    <alternativeName>
        <fullName evidence="6">(1-&gt;3)-beta-glucan endohydrolase</fullName>
    </alternativeName>
    <alternativeName>
        <fullName evidence="7">Beta-1,3-endoglucanase</fullName>
    </alternativeName>
</protein>
<comment type="similarity">
    <text evidence="2 8">Belongs to the glycosyl hydrolase 17 family.</text>
</comment>
<dbReference type="InParanoid" id="A0A1Q3BAX1"/>
<evidence type="ECO:0000256" key="7">
    <source>
        <dbReference type="ARBA" id="ARBA00033417"/>
    </source>
</evidence>
<dbReference type="GO" id="GO:0005975">
    <property type="term" value="P:carbohydrate metabolic process"/>
    <property type="evidence" value="ECO:0007669"/>
    <property type="project" value="InterPro"/>
</dbReference>
<keyword evidence="4" id="KW-0378">Hydrolase</keyword>
<dbReference type="STRING" id="3775.A0A1Q3BAX1"/>
<dbReference type="InterPro" id="IPR017853">
    <property type="entry name" value="GH"/>
</dbReference>
<dbReference type="Gene3D" id="3.20.20.80">
    <property type="entry name" value="Glycosidases"/>
    <property type="match status" value="2"/>
</dbReference>
<proteinExistence type="inferred from homology"/>
<dbReference type="AlphaFoldDB" id="A0A1Q3BAX1"/>
<keyword evidence="10" id="KW-1185">Reference proteome</keyword>
<dbReference type="OrthoDB" id="941679at2759"/>
<evidence type="ECO:0000256" key="3">
    <source>
        <dbReference type="ARBA" id="ARBA00012780"/>
    </source>
</evidence>
<comment type="catalytic activity">
    <reaction evidence="1">
        <text>Hydrolysis of (1-&gt;3)-beta-D-glucosidic linkages in (1-&gt;3)-beta-D-glucans.</text>
        <dbReference type="EC" id="3.2.1.39"/>
    </reaction>
</comment>
<evidence type="ECO:0000256" key="6">
    <source>
        <dbReference type="ARBA" id="ARBA00033335"/>
    </source>
</evidence>
<evidence type="ECO:0000256" key="5">
    <source>
        <dbReference type="ARBA" id="ARBA00023295"/>
    </source>
</evidence>
<dbReference type="EMBL" id="BDDD01000381">
    <property type="protein sequence ID" value="GAV65045.1"/>
    <property type="molecule type" value="Genomic_DNA"/>
</dbReference>
<accession>A0A1Q3BAX1</accession>
<feature type="non-terminal residue" evidence="9">
    <location>
        <position position="1"/>
    </location>
</feature>
<reference evidence="10" key="1">
    <citation type="submission" date="2016-04" db="EMBL/GenBank/DDBJ databases">
        <title>Cephalotus genome sequencing.</title>
        <authorList>
            <person name="Fukushima K."/>
            <person name="Hasebe M."/>
            <person name="Fang X."/>
        </authorList>
    </citation>
    <scope>NUCLEOTIDE SEQUENCE [LARGE SCALE GENOMIC DNA]</scope>
    <source>
        <strain evidence="10">cv. St1</strain>
    </source>
</reference>
<dbReference type="InterPro" id="IPR044965">
    <property type="entry name" value="Glyco_hydro_17_plant"/>
</dbReference>
<evidence type="ECO:0000313" key="10">
    <source>
        <dbReference type="Proteomes" id="UP000187406"/>
    </source>
</evidence>
<sequence>FMYIYVGNQLSASDPRSQYISLAMQNIYNEISSASLQNQIKVSVAIDTNLLGVFNPPSAGAFKESEKAAYMEPIINFLVSTGAPLLANIYPYFRVVYNNQSVPYALFTEPNVVVRDGAYEYKNLFDALMDALYSAVERTGRSSVDIALLESGWPSAGGTMDTVENAGTYYRNFINHVKGGTPKRPGMAIETYLFSMFDEDNKEPEIEKHFGLFYPDKQPKIAENLPSEQDVVDFYKENGIAKMRIYDPNQATLQALQGTNIELILGVPNGDLETIVDAQAAAAWVQNNVLAFSPQVNIRYISVGNEVKPDDQEAQFVLQAMQNIQDAIASANLQGTIKVSTSIQLTLLGNSYPPSAGSFSESASSYINPIIQF</sequence>
<gene>
    <name evidence="9" type="ORF">CFOL_v3_08560</name>
</gene>
<comment type="caution">
    <text evidence="9">The sequence shown here is derived from an EMBL/GenBank/DDBJ whole genome shotgun (WGS) entry which is preliminary data.</text>
</comment>
<dbReference type="EC" id="3.2.1.39" evidence="3"/>
<evidence type="ECO:0000256" key="1">
    <source>
        <dbReference type="ARBA" id="ARBA00000382"/>
    </source>
</evidence>
<keyword evidence="5" id="KW-0326">Glycosidase</keyword>
<evidence type="ECO:0000256" key="4">
    <source>
        <dbReference type="ARBA" id="ARBA00022801"/>
    </source>
</evidence>
<evidence type="ECO:0000256" key="8">
    <source>
        <dbReference type="RuleBase" id="RU004335"/>
    </source>
</evidence>
<dbReference type="Proteomes" id="UP000187406">
    <property type="component" value="Unassembled WGS sequence"/>
</dbReference>
<dbReference type="SUPFAM" id="SSF51445">
    <property type="entry name" value="(Trans)glycosidases"/>
    <property type="match status" value="2"/>
</dbReference>
<name>A0A1Q3BAX1_CEPFO</name>
<evidence type="ECO:0000256" key="2">
    <source>
        <dbReference type="ARBA" id="ARBA00008773"/>
    </source>
</evidence>
<dbReference type="PANTHER" id="PTHR32227">
    <property type="entry name" value="GLUCAN ENDO-1,3-BETA-GLUCOSIDASE BG1-RELATED-RELATED"/>
    <property type="match status" value="1"/>
</dbReference>
<dbReference type="Pfam" id="PF00332">
    <property type="entry name" value="Glyco_hydro_17"/>
    <property type="match status" value="2"/>
</dbReference>
<organism evidence="9 10">
    <name type="scientific">Cephalotus follicularis</name>
    <name type="common">Albany pitcher plant</name>
    <dbReference type="NCBI Taxonomy" id="3775"/>
    <lineage>
        <taxon>Eukaryota</taxon>
        <taxon>Viridiplantae</taxon>
        <taxon>Streptophyta</taxon>
        <taxon>Embryophyta</taxon>
        <taxon>Tracheophyta</taxon>
        <taxon>Spermatophyta</taxon>
        <taxon>Magnoliopsida</taxon>
        <taxon>eudicotyledons</taxon>
        <taxon>Gunneridae</taxon>
        <taxon>Pentapetalae</taxon>
        <taxon>rosids</taxon>
        <taxon>fabids</taxon>
        <taxon>Oxalidales</taxon>
        <taxon>Cephalotaceae</taxon>
        <taxon>Cephalotus</taxon>
    </lineage>
</organism>
<feature type="non-terminal residue" evidence="9">
    <location>
        <position position="373"/>
    </location>
</feature>
<dbReference type="GO" id="GO:0042973">
    <property type="term" value="F:glucan endo-1,3-beta-D-glucosidase activity"/>
    <property type="evidence" value="ECO:0007669"/>
    <property type="project" value="UniProtKB-EC"/>
</dbReference>